<dbReference type="InterPro" id="IPR008979">
    <property type="entry name" value="Galactose-bd-like_sf"/>
</dbReference>
<dbReference type="EMBL" id="BAABYW010000001">
    <property type="protein sequence ID" value="GAA6410167.1"/>
    <property type="molecule type" value="Genomic_DNA"/>
</dbReference>
<keyword evidence="4" id="KW-1185">Reference proteome</keyword>
<dbReference type="Proteomes" id="UP001600943">
    <property type="component" value="Unassembled WGS sequence"/>
</dbReference>
<feature type="domain" description="Glycosyl hydrolase family 98 putative carbohydrate-binding module" evidence="2">
    <location>
        <begin position="15"/>
        <end position="136"/>
    </location>
</feature>
<dbReference type="Pfam" id="PF08305">
    <property type="entry name" value="NPCBM"/>
    <property type="match status" value="1"/>
</dbReference>
<sequence>MLDASTLPFEENIANTRKSATTHGDSDTSKQVQKDHPFTLGNNGEDTPIRLLMQNGNIRTFEKGLGTVAAYPSEITYNINGAGVSEFQAYIRIDRSANYQAAGHAIVDKIEILADDTVLYSYQEAYPEGQWRKICAS</sequence>
<dbReference type="InterPro" id="IPR013222">
    <property type="entry name" value="Glyco_hyd_98_carb-bd"/>
</dbReference>
<evidence type="ECO:0000313" key="3">
    <source>
        <dbReference type="EMBL" id="GAA6410167.1"/>
    </source>
</evidence>
<evidence type="ECO:0000256" key="1">
    <source>
        <dbReference type="SAM" id="MobiDB-lite"/>
    </source>
</evidence>
<protein>
    <recommendedName>
        <fullName evidence="2">Glycosyl hydrolase family 98 putative carbohydrate-binding module domain-containing protein</fullName>
    </recommendedName>
</protein>
<dbReference type="SMART" id="SM00776">
    <property type="entry name" value="NPCBM"/>
    <property type="match status" value="1"/>
</dbReference>
<feature type="compositionally biased region" description="Basic and acidic residues" evidence="1">
    <location>
        <begin position="24"/>
        <end position="37"/>
    </location>
</feature>
<name>A0ABQ0BFD7_9FIRM</name>
<dbReference type="InterPro" id="IPR038637">
    <property type="entry name" value="NPCBM_sf"/>
</dbReference>
<evidence type="ECO:0000259" key="2">
    <source>
        <dbReference type="SMART" id="SM00776"/>
    </source>
</evidence>
<evidence type="ECO:0000313" key="4">
    <source>
        <dbReference type="Proteomes" id="UP001600943"/>
    </source>
</evidence>
<dbReference type="Gene3D" id="2.60.120.1060">
    <property type="entry name" value="NPCBM/NEW2 domain"/>
    <property type="match status" value="1"/>
</dbReference>
<feature type="compositionally biased region" description="Polar residues" evidence="1">
    <location>
        <begin position="13"/>
        <end position="23"/>
    </location>
</feature>
<gene>
    <name evidence="3" type="ORF">K040078D81_42840</name>
</gene>
<organism evidence="3 4">
    <name type="scientific">Blautia hominis</name>
    <dbReference type="NCBI Taxonomy" id="2025493"/>
    <lineage>
        <taxon>Bacteria</taxon>
        <taxon>Bacillati</taxon>
        <taxon>Bacillota</taxon>
        <taxon>Clostridia</taxon>
        <taxon>Lachnospirales</taxon>
        <taxon>Lachnospiraceae</taxon>
        <taxon>Blautia</taxon>
    </lineage>
</organism>
<dbReference type="SUPFAM" id="SSF49785">
    <property type="entry name" value="Galactose-binding domain-like"/>
    <property type="match status" value="1"/>
</dbReference>
<accession>A0ABQ0BFD7</accession>
<feature type="region of interest" description="Disordered" evidence="1">
    <location>
        <begin position="13"/>
        <end position="46"/>
    </location>
</feature>
<dbReference type="RefSeq" id="WP_390409499.1">
    <property type="nucleotide sequence ID" value="NZ_BAABYW010000001.1"/>
</dbReference>
<proteinExistence type="predicted"/>
<reference evidence="3 4" key="1">
    <citation type="submission" date="2024-04" db="EMBL/GenBank/DDBJ databases">
        <title>Defined microbial consortia suppress multidrug-resistant proinflammatory Enterobacteriaceae via ecological control.</title>
        <authorList>
            <person name="Furuichi M."/>
            <person name="Kawaguchi T."/>
            <person name="Pust M."/>
            <person name="Yasuma K."/>
            <person name="Plichta D."/>
            <person name="Hasegawa N."/>
            <person name="Ohya T."/>
            <person name="Bhattarai S."/>
            <person name="Sasajima S."/>
            <person name="Aoto Y."/>
            <person name="Tuganbaev T."/>
            <person name="Yaginuma M."/>
            <person name="Ueda M."/>
            <person name="Okahashi N."/>
            <person name="Amafuji K."/>
            <person name="Kiridooshi Y."/>
            <person name="Sugita K."/>
            <person name="Strazar M."/>
            <person name="Skelly A."/>
            <person name="Suda W."/>
            <person name="Hattori M."/>
            <person name="Nakamoto N."/>
            <person name="Caballero S."/>
            <person name="Norman J."/>
            <person name="Olle B."/>
            <person name="Tanoue T."/>
            <person name="Arita M."/>
            <person name="Bucci V."/>
            <person name="Atarashi K."/>
            <person name="Xavier R."/>
            <person name="Honda K."/>
        </authorList>
    </citation>
    <scope>NUCLEOTIDE SEQUENCE [LARGE SCALE GENOMIC DNA]</scope>
    <source>
        <strain evidence="4">k04-0078-D8-1</strain>
    </source>
</reference>
<comment type="caution">
    <text evidence="3">The sequence shown here is derived from an EMBL/GenBank/DDBJ whole genome shotgun (WGS) entry which is preliminary data.</text>
</comment>